<dbReference type="InterPro" id="IPR027417">
    <property type="entry name" value="P-loop_NTPase"/>
</dbReference>
<keyword evidence="5 8" id="KW-0067">ATP-binding</keyword>
<dbReference type="PANTHER" id="PTHR43297">
    <property type="entry name" value="OLIGOPEPTIDE TRANSPORT ATP-BINDING PROTEIN APPD"/>
    <property type="match status" value="1"/>
</dbReference>
<dbReference type="InterPro" id="IPR003439">
    <property type="entry name" value="ABC_transporter-like_ATP-bd"/>
</dbReference>
<keyword evidence="3" id="KW-1003">Cell membrane</keyword>
<dbReference type="InterPro" id="IPR050388">
    <property type="entry name" value="ABC_Ni/Peptide_Import"/>
</dbReference>
<dbReference type="Pfam" id="PF00005">
    <property type="entry name" value="ABC_tran"/>
    <property type="match status" value="1"/>
</dbReference>
<dbReference type="SMART" id="SM00382">
    <property type="entry name" value="AAA"/>
    <property type="match status" value="1"/>
</dbReference>
<dbReference type="GO" id="GO:0005524">
    <property type="term" value="F:ATP binding"/>
    <property type="evidence" value="ECO:0007669"/>
    <property type="project" value="UniProtKB-KW"/>
</dbReference>
<organism evidence="8">
    <name type="scientific">mine drainage metagenome</name>
    <dbReference type="NCBI Taxonomy" id="410659"/>
    <lineage>
        <taxon>unclassified sequences</taxon>
        <taxon>metagenomes</taxon>
        <taxon>ecological metagenomes</taxon>
    </lineage>
</organism>
<proteinExistence type="predicted"/>
<protein>
    <submittedName>
        <fullName evidence="8">Oligopeptide/dipeptide ABC transporter, ATP-binding protein-like protein</fullName>
    </submittedName>
</protein>
<dbReference type="GO" id="GO:0016887">
    <property type="term" value="F:ATP hydrolysis activity"/>
    <property type="evidence" value="ECO:0007669"/>
    <property type="project" value="InterPro"/>
</dbReference>
<comment type="subcellular location">
    <subcellularLocation>
        <location evidence="1">Cell membrane</location>
        <topology evidence="1">Peripheral membrane protein</topology>
    </subcellularLocation>
</comment>
<dbReference type="AlphaFoldDB" id="T0ZFD3"/>
<dbReference type="Gene3D" id="3.40.50.300">
    <property type="entry name" value="P-loop containing nucleotide triphosphate hydrolases"/>
    <property type="match status" value="1"/>
</dbReference>
<comment type="caution">
    <text evidence="8">The sequence shown here is derived from an EMBL/GenBank/DDBJ whole genome shotgun (WGS) entry which is preliminary data.</text>
</comment>
<keyword evidence="2" id="KW-0813">Transport</keyword>
<dbReference type="EMBL" id="AUZX01015660">
    <property type="protein sequence ID" value="EQD28415.1"/>
    <property type="molecule type" value="Genomic_DNA"/>
</dbReference>
<evidence type="ECO:0000256" key="2">
    <source>
        <dbReference type="ARBA" id="ARBA00022448"/>
    </source>
</evidence>
<accession>T0ZFD3</accession>
<keyword evidence="6" id="KW-0472">Membrane</keyword>
<dbReference type="InterPro" id="IPR003593">
    <property type="entry name" value="AAA+_ATPase"/>
</dbReference>
<feature type="domain" description="AAA+ ATPase" evidence="7">
    <location>
        <begin position="21"/>
        <end position="147"/>
    </location>
</feature>
<evidence type="ECO:0000256" key="6">
    <source>
        <dbReference type="ARBA" id="ARBA00023136"/>
    </source>
</evidence>
<reference evidence="8" key="1">
    <citation type="submission" date="2013-08" db="EMBL/GenBank/DDBJ databases">
        <authorList>
            <person name="Mendez C."/>
            <person name="Richter M."/>
            <person name="Ferrer M."/>
            <person name="Sanchez J."/>
        </authorList>
    </citation>
    <scope>NUCLEOTIDE SEQUENCE</scope>
</reference>
<gene>
    <name evidence="8" type="ORF">B1A_21190</name>
</gene>
<reference evidence="8" key="2">
    <citation type="journal article" date="2014" name="ISME J.">
        <title>Microbial stratification in low pH oxic and suboxic macroscopic growths along an acid mine drainage.</title>
        <authorList>
            <person name="Mendez-Garcia C."/>
            <person name="Mesa V."/>
            <person name="Sprenger R.R."/>
            <person name="Richter M."/>
            <person name="Diez M.S."/>
            <person name="Solano J."/>
            <person name="Bargiela R."/>
            <person name="Golyshina O.V."/>
            <person name="Manteca A."/>
            <person name="Ramos J.L."/>
            <person name="Gallego J.R."/>
            <person name="Llorente I."/>
            <person name="Martins Dos Santos V.A."/>
            <person name="Jensen O.N."/>
            <person name="Pelaez A.I."/>
            <person name="Sanchez J."/>
            <person name="Ferrer M."/>
        </authorList>
    </citation>
    <scope>NUCLEOTIDE SEQUENCE</scope>
</reference>
<sequence>VYDTDKGPLNAVDDVSFTLEAGKMLGIVGESGSGKTALCRSIIRLFPTTHVHVKGNVLLSGEDLLGRTESELRQIWGTQVAIVFQDPMTSLSPLMRIGHQVAEGLRIHLNLSRQAAKKRSVSILRSVGIPDAEERARRYPHQLSGGLRQRAAIA</sequence>
<dbReference type="PANTHER" id="PTHR43297:SF2">
    <property type="entry name" value="DIPEPTIDE TRANSPORT ATP-BINDING PROTEIN DPPD"/>
    <property type="match status" value="1"/>
</dbReference>
<name>T0ZFD3_9ZZZZ</name>
<dbReference type="GO" id="GO:0005886">
    <property type="term" value="C:plasma membrane"/>
    <property type="evidence" value="ECO:0007669"/>
    <property type="project" value="UniProtKB-SubCell"/>
</dbReference>
<evidence type="ECO:0000256" key="4">
    <source>
        <dbReference type="ARBA" id="ARBA00022741"/>
    </source>
</evidence>
<evidence type="ECO:0000256" key="1">
    <source>
        <dbReference type="ARBA" id="ARBA00004202"/>
    </source>
</evidence>
<evidence type="ECO:0000256" key="3">
    <source>
        <dbReference type="ARBA" id="ARBA00022475"/>
    </source>
</evidence>
<evidence type="ECO:0000259" key="7">
    <source>
        <dbReference type="SMART" id="SM00382"/>
    </source>
</evidence>
<feature type="non-terminal residue" evidence="8">
    <location>
        <position position="1"/>
    </location>
</feature>
<feature type="non-terminal residue" evidence="8">
    <location>
        <position position="154"/>
    </location>
</feature>
<keyword evidence="4" id="KW-0547">Nucleotide-binding</keyword>
<dbReference type="SUPFAM" id="SSF52540">
    <property type="entry name" value="P-loop containing nucleoside triphosphate hydrolases"/>
    <property type="match status" value="1"/>
</dbReference>
<evidence type="ECO:0000313" key="8">
    <source>
        <dbReference type="EMBL" id="EQD28415.1"/>
    </source>
</evidence>
<evidence type="ECO:0000256" key="5">
    <source>
        <dbReference type="ARBA" id="ARBA00022840"/>
    </source>
</evidence>